<comment type="caution">
    <text evidence="2">The sequence shown here is derived from an EMBL/GenBank/DDBJ whole genome shotgun (WGS) entry which is preliminary data.</text>
</comment>
<dbReference type="EMBL" id="BPVZ01000003">
    <property type="protein sequence ID" value="GKU89079.1"/>
    <property type="molecule type" value="Genomic_DNA"/>
</dbReference>
<protein>
    <submittedName>
        <fullName evidence="2">Uncharacterized protein</fullName>
    </submittedName>
</protein>
<dbReference type="Proteomes" id="UP001054252">
    <property type="component" value="Unassembled WGS sequence"/>
</dbReference>
<evidence type="ECO:0000313" key="3">
    <source>
        <dbReference type="Proteomes" id="UP001054252"/>
    </source>
</evidence>
<accession>A0AAV5HV97</accession>
<organism evidence="2 3">
    <name type="scientific">Rubroshorea leprosula</name>
    <dbReference type="NCBI Taxonomy" id="152421"/>
    <lineage>
        <taxon>Eukaryota</taxon>
        <taxon>Viridiplantae</taxon>
        <taxon>Streptophyta</taxon>
        <taxon>Embryophyta</taxon>
        <taxon>Tracheophyta</taxon>
        <taxon>Spermatophyta</taxon>
        <taxon>Magnoliopsida</taxon>
        <taxon>eudicotyledons</taxon>
        <taxon>Gunneridae</taxon>
        <taxon>Pentapetalae</taxon>
        <taxon>rosids</taxon>
        <taxon>malvids</taxon>
        <taxon>Malvales</taxon>
        <taxon>Dipterocarpaceae</taxon>
        <taxon>Rubroshorea</taxon>
    </lineage>
</organism>
<evidence type="ECO:0000313" key="2">
    <source>
        <dbReference type="EMBL" id="GKU89079.1"/>
    </source>
</evidence>
<feature type="compositionally biased region" description="Polar residues" evidence="1">
    <location>
        <begin position="48"/>
        <end position="65"/>
    </location>
</feature>
<feature type="region of interest" description="Disordered" evidence="1">
    <location>
        <begin position="29"/>
        <end position="69"/>
    </location>
</feature>
<name>A0AAV5HV97_9ROSI</name>
<reference evidence="2 3" key="1">
    <citation type="journal article" date="2021" name="Commun. Biol.">
        <title>The genome of Shorea leprosula (Dipterocarpaceae) highlights the ecological relevance of drought in aseasonal tropical rainforests.</title>
        <authorList>
            <person name="Ng K.K.S."/>
            <person name="Kobayashi M.J."/>
            <person name="Fawcett J.A."/>
            <person name="Hatakeyama M."/>
            <person name="Paape T."/>
            <person name="Ng C.H."/>
            <person name="Ang C.C."/>
            <person name="Tnah L.H."/>
            <person name="Lee C.T."/>
            <person name="Nishiyama T."/>
            <person name="Sese J."/>
            <person name="O'Brien M.J."/>
            <person name="Copetti D."/>
            <person name="Mohd Noor M.I."/>
            <person name="Ong R.C."/>
            <person name="Putra M."/>
            <person name="Sireger I.Z."/>
            <person name="Indrioko S."/>
            <person name="Kosugi Y."/>
            <person name="Izuno A."/>
            <person name="Isagi Y."/>
            <person name="Lee S.L."/>
            <person name="Shimizu K.K."/>
        </authorList>
    </citation>
    <scope>NUCLEOTIDE SEQUENCE [LARGE SCALE GENOMIC DNA]</scope>
    <source>
        <strain evidence="2">214</strain>
    </source>
</reference>
<feature type="compositionally biased region" description="Basic and acidic residues" evidence="1">
    <location>
        <begin position="33"/>
        <end position="46"/>
    </location>
</feature>
<sequence length="139" mass="15990">MMSNGRVWLELEKNAAVIEKKHHLELDALSEQMRMKEEKQEYEEKASQGAQNKNKFSSDVSQESNLEGRCKSVEVDDVDKLVSTNQSSSKMNKPTWRMDLQALEVSYKIKRAKQQLLLLQWLMGMQESGEDIEAAVVIE</sequence>
<evidence type="ECO:0000256" key="1">
    <source>
        <dbReference type="SAM" id="MobiDB-lite"/>
    </source>
</evidence>
<gene>
    <name evidence="2" type="ORF">SLEP1_g3269</name>
</gene>
<proteinExistence type="predicted"/>
<dbReference type="AlphaFoldDB" id="A0AAV5HV97"/>
<keyword evidence="3" id="KW-1185">Reference proteome</keyword>